<sequence length="1116" mass="128672">MIQKLKDATVRPLDETICQQYQNCLLSDIRQNEETKTEILMLREQSRQNRDQIVQSILESEEKIATNITSHNEAFTDKIDGMMESFTQRDEILYERIKSLHVEVIDEVNIQSKEIMRTIKTEEDDVQMQHSELIGHLHKTEHNIRLNSEEQTEGILTQLEQTRQDITDQIHNLNKDVKESVTNQAIKTRKLGNSDVAEYLWFSKITSSTFVKQNYHSNAIIQGHLSDETFVKTVALEKGKTILNKQSLLVLLGKGGSGKTQIALHLASVYKDKGYIPLFFSDKDVIKYRDLISLAEKNIVIVEDLFGRTNVDFYEDSHRNILDILSNCLKTSTLMKMVFTIRNDPKCSENIIAKHDIFDKKCIINLDYDYSLSDKERITILLSHMRFNSINPCKSPVKVDICLDDDPYPSCSSECSADSIALSDNNSQICTNTLYQCCMCDTYLGFPETCRMFCQDQSLTALGVAYFRNTNQSLINKVTDLFTEGFDKLSCRYQYCVLVYTALKCNFFDNNILGSHIENDELFQKIFSIFDDKKSKIRKTLVQQAIRTLEGGYLIQSSKFGEFNQDWLTYPRGNAYMFKHQAVHDAVLVSFGNECPETLMNLDVCDLGFILQYIRPIVKQPDFNSSVLHVDPKLLIDKLVYFLDEDISFKINFSSDFQITGIFNPWNPPLPDCADDEDSFQDQTQSDESKGYESSDDENSLFDSESEDSNPESDTNDTDDDNDDGEPWFRSYPELIGEYIRKCIIEKKYITFVKLFLERLSTRVPSPEQMKAFLNGLTRSGTCLMNLTVNSDIIRDSTFKYGDVNVLCLLFRPKSSNIKHYNFYELDDIVLQDKLIAIMDENQSYKIITEIGNFLYRIGIQDENPEFVQKYLDSIIDKYNKRENVYKVRYIIDGMTGKGSRTGVVSLFIVFMQKHLLTYGSIKAIIGLWEALYTATHNNSQTVSYIQLMAVLENKFKHHILLGADAEHGGKYKLHTQGYGACIFDLGIKIQDNKLIEELISKLVEIYVLGGRLTYHFESPNSFHFLVYFYNGFTKFDSRKVDATKMCPFGMKKLHRHLKRYEIFFKNVREAISHANQSEEDVANIEFLCILRNMSILNPKNSIDEDDEEDDGDQES</sequence>
<dbReference type="AlphaFoldDB" id="A0A8S3RHG0"/>
<evidence type="ECO:0000313" key="4">
    <source>
        <dbReference type="Proteomes" id="UP000683360"/>
    </source>
</evidence>
<evidence type="ECO:0000256" key="1">
    <source>
        <dbReference type="SAM" id="MobiDB-lite"/>
    </source>
</evidence>
<dbReference type="InterPro" id="IPR027417">
    <property type="entry name" value="P-loop_NTPase"/>
</dbReference>
<dbReference type="CDD" id="cd01983">
    <property type="entry name" value="SIMIBI"/>
    <property type="match status" value="1"/>
</dbReference>
<name>A0A8S3RHG0_MYTED</name>
<organism evidence="3 4">
    <name type="scientific">Mytilus edulis</name>
    <name type="common">Blue mussel</name>
    <dbReference type="NCBI Taxonomy" id="6550"/>
    <lineage>
        <taxon>Eukaryota</taxon>
        <taxon>Metazoa</taxon>
        <taxon>Spiralia</taxon>
        <taxon>Lophotrochozoa</taxon>
        <taxon>Mollusca</taxon>
        <taxon>Bivalvia</taxon>
        <taxon>Autobranchia</taxon>
        <taxon>Pteriomorphia</taxon>
        <taxon>Mytilida</taxon>
        <taxon>Mytiloidea</taxon>
        <taxon>Mytilidae</taxon>
        <taxon>Mytilinae</taxon>
        <taxon>Mytilus</taxon>
    </lineage>
</organism>
<dbReference type="EMBL" id="CAJPWZ010001076">
    <property type="protein sequence ID" value="CAG2207454.1"/>
    <property type="molecule type" value="Genomic_DNA"/>
</dbReference>
<accession>A0A8S3RHG0</accession>
<feature type="compositionally biased region" description="Acidic residues" evidence="1">
    <location>
        <begin position="694"/>
        <end position="726"/>
    </location>
</feature>
<keyword evidence="4" id="KW-1185">Reference proteome</keyword>
<reference evidence="3" key="1">
    <citation type="submission" date="2021-03" db="EMBL/GenBank/DDBJ databases">
        <authorList>
            <person name="Bekaert M."/>
        </authorList>
    </citation>
    <scope>NUCLEOTIDE SEQUENCE</scope>
</reference>
<dbReference type="InterPro" id="IPR049050">
    <property type="entry name" value="nSTAND3"/>
</dbReference>
<dbReference type="OrthoDB" id="6129928at2759"/>
<gene>
    <name evidence="3" type="ORF">MEDL_21604</name>
</gene>
<feature type="domain" description="Novel STAND NTPase 3" evidence="2">
    <location>
        <begin position="230"/>
        <end position="386"/>
    </location>
</feature>
<evidence type="ECO:0000313" key="3">
    <source>
        <dbReference type="EMBL" id="CAG2207454.1"/>
    </source>
</evidence>
<dbReference type="Pfam" id="PF20720">
    <property type="entry name" value="nSTAND3"/>
    <property type="match status" value="1"/>
</dbReference>
<dbReference type="SUPFAM" id="SSF52540">
    <property type="entry name" value="P-loop containing nucleoside triphosphate hydrolases"/>
    <property type="match status" value="1"/>
</dbReference>
<feature type="region of interest" description="Disordered" evidence="1">
    <location>
        <begin position="673"/>
        <end position="727"/>
    </location>
</feature>
<protein>
    <recommendedName>
        <fullName evidence="2">Novel STAND NTPase 3 domain-containing protein</fullName>
    </recommendedName>
</protein>
<dbReference type="Proteomes" id="UP000683360">
    <property type="component" value="Unassembled WGS sequence"/>
</dbReference>
<evidence type="ECO:0000259" key="2">
    <source>
        <dbReference type="Pfam" id="PF20720"/>
    </source>
</evidence>
<comment type="caution">
    <text evidence="3">The sequence shown here is derived from an EMBL/GenBank/DDBJ whole genome shotgun (WGS) entry which is preliminary data.</text>
</comment>
<proteinExistence type="predicted"/>